<proteinExistence type="predicted"/>
<dbReference type="KEGG" id="goe:100909187"/>
<organism evidence="2 3">
    <name type="scientific">Galendromus occidentalis</name>
    <name type="common">western predatory mite</name>
    <dbReference type="NCBI Taxonomy" id="34638"/>
    <lineage>
        <taxon>Eukaryota</taxon>
        <taxon>Metazoa</taxon>
        <taxon>Ecdysozoa</taxon>
        <taxon>Arthropoda</taxon>
        <taxon>Chelicerata</taxon>
        <taxon>Arachnida</taxon>
        <taxon>Acari</taxon>
        <taxon>Parasitiformes</taxon>
        <taxon>Mesostigmata</taxon>
        <taxon>Gamasina</taxon>
        <taxon>Phytoseioidea</taxon>
        <taxon>Phytoseiidae</taxon>
        <taxon>Typhlodrominae</taxon>
        <taxon>Galendromus</taxon>
    </lineage>
</organism>
<dbReference type="PANTHER" id="PTHR11005">
    <property type="entry name" value="LYSOSOMAL ACID LIPASE-RELATED"/>
    <property type="match status" value="1"/>
</dbReference>
<feature type="domain" description="Partial AB-hydrolase lipase" evidence="1">
    <location>
        <begin position="42"/>
        <end position="98"/>
    </location>
</feature>
<dbReference type="RefSeq" id="XP_003748681.2">
    <property type="nucleotide sequence ID" value="XM_003748633.2"/>
</dbReference>
<evidence type="ECO:0000313" key="3">
    <source>
        <dbReference type="RefSeq" id="XP_003748681.2"/>
    </source>
</evidence>
<dbReference type="Proteomes" id="UP000694867">
    <property type="component" value="Unplaced"/>
</dbReference>
<dbReference type="GeneID" id="100909187"/>
<gene>
    <name evidence="3" type="primary">LOC100909187</name>
</gene>
<keyword evidence="2" id="KW-1185">Reference proteome</keyword>
<name>A0AAJ6QZ46_9ACAR</name>
<dbReference type="Pfam" id="PF04083">
    <property type="entry name" value="Abhydro_lipase"/>
    <property type="match status" value="1"/>
</dbReference>
<protein>
    <submittedName>
        <fullName evidence="3">Gastric triacylglycerol lipase-like</fullName>
    </submittedName>
</protein>
<reference evidence="3" key="1">
    <citation type="submission" date="2025-08" db="UniProtKB">
        <authorList>
            <consortium name="RefSeq"/>
        </authorList>
    </citation>
    <scope>IDENTIFICATION</scope>
</reference>
<accession>A0AAJ6QZ46</accession>
<dbReference type="InterPro" id="IPR029058">
    <property type="entry name" value="AB_hydrolase_fold"/>
</dbReference>
<dbReference type="SUPFAM" id="SSF53474">
    <property type="entry name" value="alpha/beta-Hydrolases"/>
    <property type="match status" value="1"/>
</dbReference>
<evidence type="ECO:0000313" key="2">
    <source>
        <dbReference type="Proteomes" id="UP000694867"/>
    </source>
</evidence>
<dbReference type="Gene3D" id="3.40.50.1820">
    <property type="entry name" value="alpha/beta hydrolase"/>
    <property type="match status" value="1"/>
</dbReference>
<dbReference type="InterPro" id="IPR006693">
    <property type="entry name" value="AB_hydrolase_lipase"/>
</dbReference>
<dbReference type="AlphaFoldDB" id="A0AAJ6QZ46"/>
<sequence>MFVKLSIGIIGAWTLIWSVKTLKGMSLEEDIAALRADDLETFVALRGMHLERHTVITIDHWRLEIHRIRNKHIYNETLSSPVMLSHGFGASSVDFMVNLRNESLAFILADSGFDVWAVNYRANRFSNMKSVDGKLRVPNSEDFYRVTWQYMAERDVPVILDKILGHTKQNRIHIIGQSMGSTVLSAFLSENHAYDGKIGHLVAISPVMRFGEDTSSYIKTLFRMTRALPKVAKGPLFPLVFGEPLYPVTSRITPLTDYWRTATCRLIPSLCRYISDFLFQTDFKSTIAGDPHLKKERMSLYLMKFPSGATMMNLYHFAMQFGRSPWTKMDYRKIPSTGISNRGEYSRDAPPAYDFSAINVSISAHFVKNDVFFGSRTAKSIVNMLDLRERDVQFVDGNGLNHIDTVWGWDARCFLYDDIIERLNRAELSRSLSHRIYRTQRVETHLRSLDFEKACS</sequence>
<evidence type="ECO:0000259" key="1">
    <source>
        <dbReference type="Pfam" id="PF04083"/>
    </source>
</evidence>
<dbReference type="GO" id="GO:0006629">
    <property type="term" value="P:lipid metabolic process"/>
    <property type="evidence" value="ECO:0007669"/>
    <property type="project" value="InterPro"/>
</dbReference>